<comment type="caution">
    <text evidence="2">The sequence shown here is derived from an EMBL/GenBank/DDBJ whole genome shotgun (WGS) entry which is preliminary data.</text>
</comment>
<protein>
    <submittedName>
        <fullName evidence="2">Uncharacterized protein</fullName>
    </submittedName>
</protein>
<organism evidence="2 3">
    <name type="scientific">Protomyces lactucae-debilis</name>
    <dbReference type="NCBI Taxonomy" id="2754530"/>
    <lineage>
        <taxon>Eukaryota</taxon>
        <taxon>Fungi</taxon>
        <taxon>Dikarya</taxon>
        <taxon>Ascomycota</taxon>
        <taxon>Taphrinomycotina</taxon>
        <taxon>Taphrinomycetes</taxon>
        <taxon>Taphrinales</taxon>
        <taxon>Protomycetaceae</taxon>
        <taxon>Protomyces</taxon>
    </lineage>
</organism>
<dbReference type="RefSeq" id="XP_040727565.1">
    <property type="nucleotide sequence ID" value="XM_040870390.1"/>
</dbReference>
<feature type="chain" id="PRO_5013164024" evidence="1">
    <location>
        <begin position="28"/>
        <end position="279"/>
    </location>
</feature>
<reference evidence="2 3" key="1">
    <citation type="submission" date="2016-07" db="EMBL/GenBank/DDBJ databases">
        <title>Pervasive Adenine N6-methylation of Active Genes in Fungi.</title>
        <authorList>
            <consortium name="DOE Joint Genome Institute"/>
            <person name="Mondo S.J."/>
            <person name="Dannebaum R.O."/>
            <person name="Kuo R.C."/>
            <person name="Labutti K."/>
            <person name="Haridas S."/>
            <person name="Kuo A."/>
            <person name="Salamov A."/>
            <person name="Ahrendt S.R."/>
            <person name="Lipzen A."/>
            <person name="Sullivan W."/>
            <person name="Andreopoulos W.B."/>
            <person name="Clum A."/>
            <person name="Lindquist E."/>
            <person name="Daum C."/>
            <person name="Ramamoorthy G.K."/>
            <person name="Gryganskyi A."/>
            <person name="Culley D."/>
            <person name="Magnuson J.K."/>
            <person name="James T.Y."/>
            <person name="O'Malley M.A."/>
            <person name="Stajich J.E."/>
            <person name="Spatafora J.W."/>
            <person name="Visel A."/>
            <person name="Grigoriev I.V."/>
        </authorList>
    </citation>
    <scope>NUCLEOTIDE SEQUENCE [LARGE SCALE GENOMIC DNA]</scope>
    <source>
        <strain evidence="2 3">12-1054</strain>
    </source>
</reference>
<feature type="signal peptide" evidence="1">
    <location>
        <begin position="1"/>
        <end position="27"/>
    </location>
</feature>
<gene>
    <name evidence="2" type="ORF">BCR37DRAFT_385825</name>
</gene>
<evidence type="ECO:0000313" key="3">
    <source>
        <dbReference type="Proteomes" id="UP000193685"/>
    </source>
</evidence>
<dbReference type="GeneID" id="63786989"/>
<sequence>MGSSFSRNWMRRTTHLVSMWLIPVMMSMEEVTSLGMCNSVFFELKFITYINPYSIPTGETAESFCNTLCNQATQMPWAHGMSRDVCHRHGPLCLMPSSAVAGDLDYPKNQDTHSDMYYHLDTVTSYGLGVGGASTSTSVFDFPLFRKGHNDKAKVGIYQVPKVYTCDCSIKAHYPKISRGPLAATHLGIEGGSYQSADCHPEAVARRHVSGRWQLDSFGSSSGPIEGVEKDCNEELKVGRLTYTDEGYCTKLTYPVTRSFNHYLPQMLDLHGQLPFAYM</sequence>
<keyword evidence="3" id="KW-1185">Reference proteome</keyword>
<evidence type="ECO:0000256" key="1">
    <source>
        <dbReference type="SAM" id="SignalP"/>
    </source>
</evidence>
<accession>A0A1Y2FQX2</accession>
<dbReference type="EMBL" id="MCFI01000003">
    <property type="protein sequence ID" value="ORY86383.1"/>
    <property type="molecule type" value="Genomic_DNA"/>
</dbReference>
<name>A0A1Y2FQX2_PROLT</name>
<proteinExistence type="predicted"/>
<dbReference type="Proteomes" id="UP000193685">
    <property type="component" value="Unassembled WGS sequence"/>
</dbReference>
<keyword evidence="1" id="KW-0732">Signal</keyword>
<evidence type="ECO:0000313" key="2">
    <source>
        <dbReference type="EMBL" id="ORY86383.1"/>
    </source>
</evidence>
<dbReference type="AlphaFoldDB" id="A0A1Y2FQX2"/>